<evidence type="ECO:0000256" key="1">
    <source>
        <dbReference type="SAM" id="Phobius"/>
    </source>
</evidence>
<dbReference type="Proteomes" id="UP001143307">
    <property type="component" value="Unassembled WGS sequence"/>
</dbReference>
<evidence type="ECO:0000259" key="2">
    <source>
        <dbReference type="Pfam" id="PF06742"/>
    </source>
</evidence>
<dbReference type="Gene3D" id="2.60.120.600">
    <property type="entry name" value="Domain of unknown function DUF1214, C-terminal domain"/>
    <property type="match status" value="1"/>
</dbReference>
<evidence type="ECO:0000313" key="4">
    <source>
        <dbReference type="Proteomes" id="UP001143307"/>
    </source>
</evidence>
<dbReference type="EMBL" id="SHNP01000002">
    <property type="protein sequence ID" value="MCX2973179.1"/>
    <property type="molecule type" value="Genomic_DNA"/>
</dbReference>
<feature type="transmembrane region" description="Helical" evidence="1">
    <location>
        <begin position="6"/>
        <end position="26"/>
    </location>
</feature>
<organism evidence="3 4">
    <name type="scientific">Candidatus Seongchinamella marina</name>
    <dbReference type="NCBI Taxonomy" id="2518990"/>
    <lineage>
        <taxon>Bacteria</taxon>
        <taxon>Pseudomonadati</taxon>
        <taxon>Pseudomonadota</taxon>
        <taxon>Gammaproteobacteria</taxon>
        <taxon>Cellvibrionales</taxon>
        <taxon>Halieaceae</taxon>
        <taxon>Seongchinamella</taxon>
    </lineage>
</organism>
<sequence length="404" mass="45118">MEVLPSVKNVMFGFILLVLVVGAYLLGSVQSRKVISIPPAQWAGDSDSAQAWREFTASLEAAGESVFAAAPDEAERLDGLQYLAQLASASLEMKLAKGSAAQPEFTDWMDGYRKFLGDSPDAIYHTAELSPDYRYEISGNRGEAQYLGFMIYGSQLNGWNRAAANISNEAMSFDAEGDFTILLASNPPENAGENWLKLDDDAHMIMVRQYYHHREGKLQATFNIRNLDAPQYRPANDVQLAMSLRKATSFFNDTLSGAIALGEMLSAAPNRIDPPKSYSPEFGGVFYPTFDNEYFGSWFYLEDDEALVIEGEVPDVDYWSVSLQNRWMQSFDDRHRQVGLNNHQITTENGRYRVVVSHQKPSSGNWLDAAGNREGLLAIRYQLSQGSSKPELRLLKFADLVNAR</sequence>
<reference evidence="3" key="1">
    <citation type="submission" date="2019-02" db="EMBL/GenBank/DDBJ databases">
        <authorList>
            <person name="Li S.-H."/>
        </authorList>
    </citation>
    <scope>NUCLEOTIDE SEQUENCE</scope>
    <source>
        <strain evidence="3">IMCC8485</strain>
    </source>
</reference>
<accession>A0ABT3ST59</accession>
<dbReference type="Pfam" id="PF06742">
    <property type="entry name" value="DUF1214"/>
    <property type="match status" value="2"/>
</dbReference>
<keyword evidence="1" id="KW-1133">Transmembrane helix</keyword>
<keyword evidence="1" id="KW-0812">Transmembrane</keyword>
<keyword evidence="1" id="KW-0472">Membrane</keyword>
<dbReference type="InterPro" id="IPR037049">
    <property type="entry name" value="DUF1214_C_sf"/>
</dbReference>
<comment type="caution">
    <text evidence="3">The sequence shown here is derived from an EMBL/GenBank/DDBJ whole genome shotgun (WGS) entry which is preliminary data.</text>
</comment>
<evidence type="ECO:0000313" key="3">
    <source>
        <dbReference type="EMBL" id="MCX2973179.1"/>
    </source>
</evidence>
<dbReference type="SUPFAM" id="SSF160935">
    <property type="entry name" value="VPA0735-like"/>
    <property type="match status" value="1"/>
</dbReference>
<gene>
    <name evidence="3" type="ORF">EYC87_06205</name>
</gene>
<keyword evidence="4" id="KW-1185">Reference proteome</keyword>
<proteinExistence type="predicted"/>
<protein>
    <submittedName>
        <fullName evidence="3">DUF1214 domain-containing protein</fullName>
    </submittedName>
</protein>
<feature type="domain" description="DUF1214" evidence="2">
    <location>
        <begin position="129"/>
        <end position="210"/>
    </location>
</feature>
<feature type="domain" description="DUF1214" evidence="2">
    <location>
        <begin position="307"/>
        <end position="380"/>
    </location>
</feature>
<name>A0ABT3ST59_9GAMM</name>
<dbReference type="InterPro" id="IPR010621">
    <property type="entry name" value="DUF1214"/>
</dbReference>